<feature type="compositionally biased region" description="Pro residues" evidence="1">
    <location>
        <begin position="610"/>
        <end position="619"/>
    </location>
</feature>
<reference evidence="3" key="1">
    <citation type="submission" date="2012-02" db="EMBL/GenBank/DDBJ databases">
        <title>Genome sequencing of Giardia lamblia Genotypes A2 and B isolates (DH and GS) and comparative analysis with the genomes of Genotypes A1 and E (WB and Pig).</title>
        <authorList>
            <person name="Adam R."/>
            <person name="Dahlstrom E."/>
            <person name="Martens C."/>
            <person name="Bruno D."/>
            <person name="Barbian K."/>
            <person name="Porcella S.F."/>
            <person name="Nash T."/>
        </authorList>
    </citation>
    <scope>NUCLEOTIDE SEQUENCE</scope>
    <source>
        <strain evidence="3">DH</strain>
    </source>
</reference>
<evidence type="ECO:0000256" key="1">
    <source>
        <dbReference type="SAM" id="MobiDB-lite"/>
    </source>
</evidence>
<evidence type="ECO:0000313" key="3">
    <source>
        <dbReference type="Proteomes" id="UP000018320"/>
    </source>
</evidence>
<sequence>MLLPTLHLMFAHYINVKQDEVVLHIHKPPMKHPKQAVRLSQGLKQLGKRACSLQQRDPCSNLRTINRTRLRSNSQPQNYADVSCQVVRPAFRELVNGYSGQLYFGSTVQYGRQLRDLGAEPVSDQHGDLHMVKDASPQFRHKRHLTNKIGHLVSGTEYDEILRDIGGINSIFQLDEQTKSTMASISLNIKRNTVIDGALSSLLNASSADALRAELFQIKVRWPMHIRSLYASTQSTDINVVLKSINDLLKLLSYATATILDRDQLIYFAEAVIGMVDLRILLLALINLLSNANYTILVLSYITRLFNADIRSRTLIEVYPLLREVTQSFVVPLFAKLAALLSTEAVFDHAIRGRQYVILLVRYLYTMVGLGVISLEESQLLEKADSYNTREWSVLARNLGISQKPGSIVLQRGMQVLRNTYVGPVISGCVADIPSETDLAGETNEASPKSAVDDKHPIKQANTDHPLTYRDLHAKLNPQLDGSKVQPLKKPLHYVKSYTISVGVKQNNATNLYFVVWRQPQNKTLSNKDLFMKLSSHIKLCRHKLVGDSQQTMETDSTSEPAVERSPPAVSSSALMPIVSSLDAATEKTTRMALPLPSPNLSPLLSSSKSPPPPQPPLSQPQQFDKKENRTQRLPTRLAQAAAAEQCDHSFSSTMSSTDKQDLRDRYALSSPTSSTQHTSSKAEELRLEHLKATGTTPHTSSDSGGHNDPHITRIRTRANLRGLHNLVSDDDLMRICRADLADTNLELLTNVDVGSPRTVPHVLIRYNLLRDRSNPVRRIPFRELMNNHATILARPQGKADGSVRSISTPVQTRSSAVGGNGTCPAKSGVPSANLDIVQLNEVVAQHIVDISLSEVRQRFSKHSLCGTPIYTPRDISDKKGGRVEHDFCINLSRSTTNSSWRPPGLEKSDQTACANLVSSMTTKLSDLHLKLNAAEGDIHSIQTSTSKSINLRKSMATKSTTNLRKQVFQRSKQHVPSLAEVEAPPKDPVEYFPVQIEKLPSKGTIQVSFDTWGNSDPVFYMLLACDANNDVSQNSAVKASGTERIGPIQTISTIELTDLLIMRRDKSHPAPDPQFRAPKSVQRNCLRGRMASNMLQPLESGPELPASHADSSDMYKSVHDDPSMMDLELLESELLQYLKYVTRQSGDDINLALQKVAQSGRKANHMSYAFFEQAGKAGNQKPFDLKEHLIKARAANYELSKIEKTASELDIIVGGRSVTRRHLVRGPDGLMRPIPHSDDILVYYANKAMAKLSIRTPFVETSDQKEVSEVDAVEDNVDYTYEDREYSLEEAEDGSVRRHYRRFDQETGDLICYISESDHGDEDAGQYYQDSNGRARVVIKVKYKRKRQEGHADASKSTAPSTRNSIVCSARGSADSSSEFNMVRFLEAQNGGASRIFGQSIFGLSQAICDEIIKMALKEYHKPKRVADLAENIFTSLVNIASATDEQSIQGAQDSHDALCADLALYHGLSPAGDTENTLRYFGLSPAEARRVSHGLVKEVFSSSSTS</sequence>
<dbReference type="VEuPathDB" id="GiardiaDB:QR46_2203"/>
<feature type="region of interest" description="Disordered" evidence="1">
    <location>
        <begin position="439"/>
        <end position="458"/>
    </location>
</feature>
<name>V6TDL2_GIAIN</name>
<dbReference type="VEuPathDB" id="GiardiaDB:GL50803_0014230"/>
<dbReference type="Proteomes" id="UP000018320">
    <property type="component" value="Unassembled WGS sequence"/>
</dbReference>
<protein>
    <submittedName>
        <fullName evidence="2">Uncharacterized protein</fullName>
    </submittedName>
</protein>
<accession>V6TDL2</accession>
<organism evidence="2 3">
    <name type="scientific">Giardia intestinalis</name>
    <name type="common">Giardia lamblia</name>
    <dbReference type="NCBI Taxonomy" id="5741"/>
    <lineage>
        <taxon>Eukaryota</taxon>
        <taxon>Metamonada</taxon>
        <taxon>Diplomonadida</taxon>
        <taxon>Hexamitidae</taxon>
        <taxon>Giardiinae</taxon>
        <taxon>Giardia</taxon>
    </lineage>
</organism>
<proteinExistence type="predicted"/>
<feature type="compositionally biased region" description="Polar residues" evidence="1">
    <location>
        <begin position="649"/>
        <end position="658"/>
    </location>
</feature>
<comment type="caution">
    <text evidence="2">The sequence shown here is derived from an EMBL/GenBank/DDBJ whole genome shotgun (WGS) entry which is preliminary data.</text>
</comment>
<feature type="region of interest" description="Disordered" evidence="1">
    <location>
        <begin position="548"/>
        <end position="574"/>
    </location>
</feature>
<gene>
    <name evidence="2" type="ORF">DHA2_152934</name>
</gene>
<feature type="region of interest" description="Disordered" evidence="1">
    <location>
        <begin position="593"/>
        <end position="662"/>
    </location>
</feature>
<evidence type="ECO:0000313" key="2">
    <source>
        <dbReference type="EMBL" id="ESU36744.1"/>
    </source>
</evidence>
<dbReference type="VEuPathDB" id="GiardiaDB:GL50581_2371"/>
<feature type="compositionally biased region" description="Polar residues" evidence="1">
    <location>
        <begin position="548"/>
        <end position="560"/>
    </location>
</feature>
<dbReference type="EMBL" id="AHGT01000040">
    <property type="protein sequence ID" value="ESU36744.1"/>
    <property type="molecule type" value="Genomic_DNA"/>
</dbReference>
<feature type="compositionally biased region" description="Low complexity" evidence="1">
    <location>
        <begin position="599"/>
        <end position="609"/>
    </location>
</feature>
<feature type="region of interest" description="Disordered" evidence="1">
    <location>
        <begin position="1097"/>
        <end position="1116"/>
    </location>
</feature>
<dbReference type="VEuPathDB" id="GiardiaDB:DHA2_152934"/>
<reference evidence="2 3" key="2">
    <citation type="journal article" date="2013" name="Genome Biol. Evol.">
        <title>Genome sequencing of Giardia lamblia genotypes A2 and B isolates (DH and GS) and comparative analysis with the genomes of genotypes A1 and E (WB and Pig).</title>
        <authorList>
            <person name="Adam R.D."/>
            <person name="Dahlstrom E.W."/>
            <person name="Martens C.A."/>
            <person name="Bruno D.P."/>
            <person name="Barbian K.D."/>
            <person name="Ricklefs S.M."/>
            <person name="Hernandez M.M."/>
            <person name="Narla N.P."/>
            <person name="Patel R.B."/>
            <person name="Porcella S.F."/>
            <person name="Nash T.E."/>
        </authorList>
    </citation>
    <scope>NUCLEOTIDE SEQUENCE [LARGE SCALE GENOMIC DNA]</scope>
    <source>
        <strain evidence="2 3">DH</strain>
    </source>
</reference>